<name>A0A8X6IAG5_NEPPI</name>
<gene>
    <name evidence="1" type="primary">AVEN_183860_1</name>
    <name evidence="1" type="ORF">NPIL_183621</name>
</gene>
<evidence type="ECO:0000313" key="2">
    <source>
        <dbReference type="Proteomes" id="UP000887013"/>
    </source>
</evidence>
<organism evidence="1 2">
    <name type="scientific">Nephila pilipes</name>
    <name type="common">Giant wood spider</name>
    <name type="synonym">Nephila maculata</name>
    <dbReference type="NCBI Taxonomy" id="299642"/>
    <lineage>
        <taxon>Eukaryota</taxon>
        <taxon>Metazoa</taxon>
        <taxon>Ecdysozoa</taxon>
        <taxon>Arthropoda</taxon>
        <taxon>Chelicerata</taxon>
        <taxon>Arachnida</taxon>
        <taxon>Araneae</taxon>
        <taxon>Araneomorphae</taxon>
        <taxon>Entelegynae</taxon>
        <taxon>Araneoidea</taxon>
        <taxon>Nephilidae</taxon>
        <taxon>Nephila</taxon>
    </lineage>
</organism>
<sequence length="106" mass="12595">MDSIRLKTKIVRRDDTEDFRCPIVLPFNHEPVHRLIFDHHLLLSHTRVQFVLTHLRQRFWIVKGRKTIQSVLSKYILCKKYTARAVETLPSTLPEDRIRDASALFT</sequence>
<evidence type="ECO:0000313" key="1">
    <source>
        <dbReference type="EMBL" id="GFS37275.1"/>
    </source>
</evidence>
<dbReference type="OrthoDB" id="6420849at2759"/>
<accession>A0A8X6IAG5</accession>
<proteinExistence type="predicted"/>
<keyword evidence="2" id="KW-1185">Reference proteome</keyword>
<dbReference type="EMBL" id="BMAW01088934">
    <property type="protein sequence ID" value="GFS37275.1"/>
    <property type="molecule type" value="Genomic_DNA"/>
</dbReference>
<comment type="caution">
    <text evidence="1">The sequence shown here is derived from an EMBL/GenBank/DDBJ whole genome shotgun (WGS) entry which is preliminary data.</text>
</comment>
<protein>
    <submittedName>
        <fullName evidence="1">Integrase catalytic domain-containing protein</fullName>
    </submittedName>
</protein>
<reference evidence="1" key="1">
    <citation type="submission" date="2020-08" db="EMBL/GenBank/DDBJ databases">
        <title>Multicomponent nature underlies the extraordinary mechanical properties of spider dragline silk.</title>
        <authorList>
            <person name="Kono N."/>
            <person name="Nakamura H."/>
            <person name="Mori M."/>
            <person name="Yoshida Y."/>
            <person name="Ohtoshi R."/>
            <person name="Malay A.D."/>
            <person name="Moran D.A.P."/>
            <person name="Tomita M."/>
            <person name="Numata K."/>
            <person name="Arakawa K."/>
        </authorList>
    </citation>
    <scope>NUCLEOTIDE SEQUENCE</scope>
</reference>
<dbReference type="Proteomes" id="UP000887013">
    <property type="component" value="Unassembled WGS sequence"/>
</dbReference>
<dbReference type="AlphaFoldDB" id="A0A8X6IAG5"/>